<dbReference type="RefSeq" id="WP_379663648.1">
    <property type="nucleotide sequence ID" value="NZ_JBHUDG010000045.1"/>
</dbReference>
<dbReference type="GO" id="GO:0004565">
    <property type="term" value="F:beta-galactosidase activity"/>
    <property type="evidence" value="ECO:0007669"/>
    <property type="project" value="UniProtKB-EC"/>
</dbReference>
<reference evidence="5" key="1">
    <citation type="journal article" date="2019" name="Int. J. Syst. Evol. Microbiol.">
        <title>The Global Catalogue of Microorganisms (GCM) 10K type strain sequencing project: providing services to taxonomists for standard genome sequencing and annotation.</title>
        <authorList>
            <consortium name="The Broad Institute Genomics Platform"/>
            <consortium name="The Broad Institute Genome Sequencing Center for Infectious Disease"/>
            <person name="Wu L."/>
            <person name="Ma J."/>
        </authorList>
    </citation>
    <scope>NUCLEOTIDE SEQUENCE [LARGE SCALE GENOMIC DNA]</scope>
    <source>
        <strain evidence="5">CCUG 53762</strain>
    </source>
</reference>
<dbReference type="SUPFAM" id="SSF51445">
    <property type="entry name" value="(Trans)glycosidases"/>
    <property type="match status" value="1"/>
</dbReference>
<evidence type="ECO:0000256" key="1">
    <source>
        <dbReference type="ARBA" id="ARBA00022801"/>
    </source>
</evidence>
<sequence length="1089" mass="123336">MNIFAQDSVEKKLKLCKQVISDKKATNADLRQLRSFLIDDDYLLRKFAASALAAANDTSKETILALTKNLDSVVDTMKWDLNFADTKDEVTRASAAFALLKLGDKGKAVLKYRVQNAPSVRGKAEAIMALRSSSDPKDTIGLGAETIKIYKSISQVLNPSPVVNSTSLLKDPEFKNKVVTKEWELVKNGAKGKIEYNSQSRTPGSGSLKLVKESHDGELYVRTNQTIKLTAKEKCLVRIYFRADDVPMSSTFQIVFEDKEGNITVGDDKYSGEAQTFMRNMAERKWSKRLAYIEPKETKEYYIGFIFRGNAGTIYVDDVTVPATNVSLNFFPVESQFNETNRVVLSEPVELKNAKLKKVGDKVRLTFNDKAVVPAMHHVLGPTGQFADYALMESIGGINMQVVSLDMLNRDKEFTDRAVWPSVGKYDFSVTFERLEYAIANAPNTNIILNINTSWPPDWIEQNPDHTWQNIKGQRGYGMTSQQLFIGFADALPSGGNFKWWPSPFSEKAISDAQEVVRLFVNELKTKPYANKVIGCHISGGHDGQFNTSGRPCYSPIAKQAFRVWLQDLYKTDEELRKRWNDKSVSLANAEIPDYSKRGSVFSSLFYNPETDQRYIDHTRFQSEQGMIIRDRMAEAFKKYMETPVIGMTWVMGGGRGQGVQNIFFNSKNLDILVGQPTYARRLPGYIGGMRNVAMNSYREHGKMLFKEFDFRTWTRNSTDELYAQRLSSTEGADDFKIAFRKEFMQMFGQGMGFWMYDIGRSHFKDPEMLKTVKEGGNLYRKYELETDVSYRSDVAVVFVDESLQWERRIINTNNGLTLDGHTYFNVAEAGFTFDNYYLADILNNPDLQKYKLYIFKDAWKLSEEQRQEIERKLQKDGKVLVWNYASGYIGDGKFSDKYVSQLTKMDVLSKNITEWPVLKAINSNPYMKDVEGRIGTLNAIAAAMGRGPTVPRSPLNIPRFEIKEGDGVIPLALYEDNKIAIAAKEFPIWTSVHFGMLGSLDGRILNNLAKKAGAHCFVESGVGNVEFNGKLLGIHFVKNGDEIEVNLPYNSRVIDFDTKEVLLQRGKSFKMEATVGVSRFLIVDNIDD</sequence>
<name>A0ABW4IGZ2_9SPHI</name>
<evidence type="ECO:0000256" key="2">
    <source>
        <dbReference type="ARBA" id="ARBA00023295"/>
    </source>
</evidence>
<evidence type="ECO:0000313" key="4">
    <source>
        <dbReference type="EMBL" id="MFD1631279.1"/>
    </source>
</evidence>
<gene>
    <name evidence="4" type="ORF">ACFSAH_15485</name>
</gene>
<dbReference type="EC" id="3.2.1.23" evidence="4"/>
<keyword evidence="1 4" id="KW-0378">Hydrolase</keyword>
<dbReference type="InterPro" id="IPR017853">
    <property type="entry name" value="GH"/>
</dbReference>
<dbReference type="Gene3D" id="3.20.20.80">
    <property type="entry name" value="Glycosidases"/>
    <property type="match status" value="1"/>
</dbReference>
<keyword evidence="2 4" id="KW-0326">Glycosidase</keyword>
<keyword evidence="5" id="KW-1185">Reference proteome</keyword>
<dbReference type="Gene3D" id="2.60.120.260">
    <property type="entry name" value="Galactose-binding domain-like"/>
    <property type="match status" value="1"/>
</dbReference>
<protein>
    <submittedName>
        <fullName evidence="4">Beta-galactosidase</fullName>
        <ecNumber evidence="4">3.2.1.23</ecNumber>
    </submittedName>
</protein>
<accession>A0ABW4IGZ2</accession>
<dbReference type="Pfam" id="PF02449">
    <property type="entry name" value="Glyco_hydro_42"/>
    <property type="match status" value="1"/>
</dbReference>
<dbReference type="InterPro" id="IPR013529">
    <property type="entry name" value="Glyco_hydro_42_N"/>
</dbReference>
<comment type="caution">
    <text evidence="4">The sequence shown here is derived from an EMBL/GenBank/DDBJ whole genome shotgun (WGS) entry which is preliminary data.</text>
</comment>
<proteinExistence type="predicted"/>
<dbReference type="Proteomes" id="UP001597118">
    <property type="component" value="Unassembled WGS sequence"/>
</dbReference>
<feature type="domain" description="Glycoside hydrolase family 42 N-terminal" evidence="3">
    <location>
        <begin position="546"/>
        <end position="656"/>
    </location>
</feature>
<evidence type="ECO:0000313" key="5">
    <source>
        <dbReference type="Proteomes" id="UP001597118"/>
    </source>
</evidence>
<dbReference type="EMBL" id="JBHUDG010000045">
    <property type="protein sequence ID" value="MFD1631279.1"/>
    <property type="molecule type" value="Genomic_DNA"/>
</dbReference>
<organism evidence="4 5">
    <name type="scientific">Pseudopedobacter beijingensis</name>
    <dbReference type="NCBI Taxonomy" id="1207056"/>
    <lineage>
        <taxon>Bacteria</taxon>
        <taxon>Pseudomonadati</taxon>
        <taxon>Bacteroidota</taxon>
        <taxon>Sphingobacteriia</taxon>
        <taxon>Sphingobacteriales</taxon>
        <taxon>Sphingobacteriaceae</taxon>
        <taxon>Pseudopedobacter</taxon>
    </lineage>
</organism>
<evidence type="ECO:0000259" key="3">
    <source>
        <dbReference type="Pfam" id="PF02449"/>
    </source>
</evidence>